<name>A0ABX0VYJ4_9RHOB</name>
<evidence type="ECO:0000313" key="3">
    <source>
        <dbReference type="Proteomes" id="UP000709466"/>
    </source>
</evidence>
<keyword evidence="2" id="KW-0378">Hydrolase</keyword>
<reference evidence="2 3" key="1">
    <citation type="submission" date="2020-03" db="EMBL/GenBank/DDBJ databases">
        <title>Bacterial isolates of synthetic phycosphere.</title>
        <authorList>
            <person name="Fu H."/>
            <person name="Moran M.A."/>
        </authorList>
    </citation>
    <scope>NUCLEOTIDE SEQUENCE [LARGE SCALE GENOMIC DNA]</scope>
    <source>
        <strain evidence="2 3">HF1</strain>
    </source>
</reference>
<feature type="region of interest" description="Disordered" evidence="1">
    <location>
        <begin position="247"/>
        <end position="269"/>
    </location>
</feature>
<sequence length="269" mass="30591">MTPAEPVVERLFDGKRLRLTLFCYGHRKLLVSFDNRMASRKGFAEVAPLKAFARSGFDQLALRVSKNDWFINDETEAVEAIMSQLAGEYDEVITFGFSMGGYGAFRFAKPLGASRILAVSPQWSIHPEDVPNDPRYRKDAHHFDRTLGAIPPTGAQGIIMVDPFNRLDLWHSERLLEMFPNVRRARVGFAGHPAGKVLTKTGRYPLLLRAITAPTPDRDLICHAHREARRDSPDYFRNLARYADTRRPEVASKARRLARRTERQAAEDQ</sequence>
<dbReference type="RefSeq" id="WP_167637682.1">
    <property type="nucleotide sequence ID" value="NZ_JAATOP010000004.1"/>
</dbReference>
<proteinExistence type="predicted"/>
<accession>A0ABX0VYJ4</accession>
<keyword evidence="3" id="KW-1185">Reference proteome</keyword>
<dbReference type="Gene3D" id="3.40.50.1820">
    <property type="entry name" value="alpha/beta hydrolase"/>
    <property type="match status" value="1"/>
</dbReference>
<dbReference type="SUPFAM" id="SSF53474">
    <property type="entry name" value="alpha/beta-Hydrolases"/>
    <property type="match status" value="1"/>
</dbReference>
<evidence type="ECO:0000313" key="2">
    <source>
        <dbReference type="EMBL" id="NIY72301.1"/>
    </source>
</evidence>
<comment type="caution">
    <text evidence="2">The sequence shown here is derived from an EMBL/GenBank/DDBJ whole genome shotgun (WGS) entry which is preliminary data.</text>
</comment>
<gene>
    <name evidence="2" type="ORF">HCZ30_07610</name>
</gene>
<dbReference type="InterPro" id="IPR029058">
    <property type="entry name" value="AB_hydrolase_fold"/>
</dbReference>
<organism evidence="2 3">
    <name type="scientific">Marivivens donghaensis</name>
    <dbReference type="NCBI Taxonomy" id="1699413"/>
    <lineage>
        <taxon>Bacteria</taxon>
        <taxon>Pseudomonadati</taxon>
        <taxon>Pseudomonadota</taxon>
        <taxon>Alphaproteobacteria</taxon>
        <taxon>Rhodobacterales</taxon>
        <taxon>Paracoccaceae</taxon>
        <taxon>Marivivens group</taxon>
        <taxon>Marivivens</taxon>
    </lineage>
</organism>
<feature type="compositionally biased region" description="Basic and acidic residues" evidence="1">
    <location>
        <begin position="259"/>
        <end position="269"/>
    </location>
</feature>
<dbReference type="EMBL" id="JAATOP010000004">
    <property type="protein sequence ID" value="NIY72301.1"/>
    <property type="molecule type" value="Genomic_DNA"/>
</dbReference>
<dbReference type="GO" id="GO:0016787">
    <property type="term" value="F:hydrolase activity"/>
    <property type="evidence" value="ECO:0007669"/>
    <property type="project" value="UniProtKB-KW"/>
</dbReference>
<evidence type="ECO:0000256" key="1">
    <source>
        <dbReference type="SAM" id="MobiDB-lite"/>
    </source>
</evidence>
<dbReference type="Proteomes" id="UP000709466">
    <property type="component" value="Unassembled WGS sequence"/>
</dbReference>
<protein>
    <submittedName>
        <fullName evidence="2">Alpha/beta hydrolase</fullName>
    </submittedName>
</protein>